<dbReference type="PROSITE" id="PS51440">
    <property type="entry name" value="TIM_2"/>
    <property type="match status" value="1"/>
</dbReference>
<name>A0A642UQ55_9ASCO</name>
<sequence>MYLGVSLKTYKGISGTLEYVEALRGVCERAKEAGIVFFIIPDQVSLGVVPRPLAGGALLGAQDCYHEDHGAYTGTVSPANLAELGVGIVEIGHAERRRLFHETDEDVALKSEAAVRNGLIPLVCVGEQTEQTDPMAAARVCIDQVRAVTDRVAGDREVVVAYEPVWAIGRPAPASPEYVVAVVERIKEAYSTRPGGLKVIYGGSAGVGLYGKLAPTLDGLFLGRFGHDPLKVSEILDEAIQLKAKYNM</sequence>
<dbReference type="InterPro" id="IPR035990">
    <property type="entry name" value="TIM_sf"/>
</dbReference>
<comment type="similarity">
    <text evidence="1 4">Belongs to the triosephosphate isomerase family.</text>
</comment>
<keyword evidence="6" id="KW-1185">Reference proteome</keyword>
<dbReference type="GO" id="GO:0006096">
    <property type="term" value="P:glycolytic process"/>
    <property type="evidence" value="ECO:0007669"/>
    <property type="project" value="UniProtKB-UniPathway"/>
</dbReference>
<comment type="pathway">
    <text evidence="4">Carbohydrate biosynthesis; gluconeogenesis.</text>
</comment>
<dbReference type="GO" id="GO:0005829">
    <property type="term" value="C:cytosol"/>
    <property type="evidence" value="ECO:0007669"/>
    <property type="project" value="TreeGrafter"/>
</dbReference>
<dbReference type="UniPathway" id="UPA00138"/>
<dbReference type="EMBL" id="SWFS01000468">
    <property type="protein sequence ID" value="KAA8902284.1"/>
    <property type="molecule type" value="Genomic_DNA"/>
</dbReference>
<dbReference type="Proteomes" id="UP000761534">
    <property type="component" value="Unassembled WGS sequence"/>
</dbReference>
<keyword evidence="3 4" id="KW-0413">Isomerase</keyword>
<dbReference type="Pfam" id="PF00121">
    <property type="entry name" value="TIM"/>
    <property type="match status" value="1"/>
</dbReference>
<organism evidence="5 6">
    <name type="scientific">Trichomonascus ciferrii</name>
    <dbReference type="NCBI Taxonomy" id="44093"/>
    <lineage>
        <taxon>Eukaryota</taxon>
        <taxon>Fungi</taxon>
        <taxon>Dikarya</taxon>
        <taxon>Ascomycota</taxon>
        <taxon>Saccharomycotina</taxon>
        <taxon>Dipodascomycetes</taxon>
        <taxon>Dipodascales</taxon>
        <taxon>Trichomonascaceae</taxon>
        <taxon>Trichomonascus</taxon>
        <taxon>Trichomonascus ciferrii complex</taxon>
    </lineage>
</organism>
<dbReference type="Gene3D" id="3.20.20.70">
    <property type="entry name" value="Aldolase class I"/>
    <property type="match status" value="1"/>
</dbReference>
<evidence type="ECO:0000256" key="2">
    <source>
        <dbReference type="ARBA" id="ARBA00011738"/>
    </source>
</evidence>
<proteinExistence type="inferred from homology"/>
<dbReference type="InterPro" id="IPR013785">
    <property type="entry name" value="Aldolase_TIM"/>
</dbReference>
<dbReference type="GO" id="GO:0006094">
    <property type="term" value="P:gluconeogenesis"/>
    <property type="evidence" value="ECO:0007669"/>
    <property type="project" value="UniProtKB-UniPathway"/>
</dbReference>
<gene>
    <name evidence="5" type="ORF">TRICI_005911</name>
</gene>
<dbReference type="GO" id="GO:0019563">
    <property type="term" value="P:glycerol catabolic process"/>
    <property type="evidence" value="ECO:0007669"/>
    <property type="project" value="TreeGrafter"/>
</dbReference>
<comment type="subunit">
    <text evidence="2">Homodimer.</text>
</comment>
<comment type="caution">
    <text evidence="5">The sequence shown here is derived from an EMBL/GenBank/DDBJ whole genome shotgun (WGS) entry which is preliminary data.</text>
</comment>
<dbReference type="OrthoDB" id="6715177at2759"/>
<dbReference type="GO" id="GO:0046166">
    <property type="term" value="P:glyceraldehyde-3-phosphate biosynthetic process"/>
    <property type="evidence" value="ECO:0007669"/>
    <property type="project" value="TreeGrafter"/>
</dbReference>
<dbReference type="PANTHER" id="PTHR21139:SF2">
    <property type="entry name" value="TRIOSEPHOSPHATE ISOMERASE"/>
    <property type="match status" value="1"/>
</dbReference>
<comment type="catalytic activity">
    <reaction evidence="4">
        <text>D-glyceraldehyde 3-phosphate = dihydroxyacetone phosphate</text>
        <dbReference type="Rhea" id="RHEA:18585"/>
        <dbReference type="ChEBI" id="CHEBI:57642"/>
        <dbReference type="ChEBI" id="CHEBI:59776"/>
        <dbReference type="EC" id="5.3.1.1"/>
    </reaction>
</comment>
<accession>A0A642UQ55</accession>
<dbReference type="GO" id="GO:0004807">
    <property type="term" value="F:triose-phosphate isomerase activity"/>
    <property type="evidence" value="ECO:0007669"/>
    <property type="project" value="UniProtKB-EC"/>
</dbReference>
<evidence type="ECO:0000256" key="3">
    <source>
        <dbReference type="ARBA" id="ARBA00023235"/>
    </source>
</evidence>
<comment type="pathway">
    <text evidence="4">Carbohydrate degradation; glycolysis; D-glyceraldehyde 3-phosphate from glycerone phosphate: step 1/1.</text>
</comment>
<reference evidence="5" key="1">
    <citation type="journal article" date="2019" name="G3 (Bethesda)">
        <title>Genome Assemblies of Two Rare Opportunistic Yeast Pathogens: Diutina rugosa (syn. Candida rugosa) and Trichomonascus ciferrii (syn. Candida ciferrii).</title>
        <authorList>
            <person name="Mixao V."/>
            <person name="Saus E."/>
            <person name="Hansen A.P."/>
            <person name="Lass-Florl C."/>
            <person name="Gabaldon T."/>
        </authorList>
    </citation>
    <scope>NUCLEOTIDE SEQUENCE</scope>
    <source>
        <strain evidence="5">CBS 4856</strain>
    </source>
</reference>
<evidence type="ECO:0000256" key="4">
    <source>
        <dbReference type="RuleBase" id="RU363013"/>
    </source>
</evidence>
<keyword evidence="4" id="KW-0324">Glycolysis</keyword>
<dbReference type="EC" id="5.3.1.1" evidence="4"/>
<dbReference type="VEuPathDB" id="FungiDB:TRICI_005911"/>
<evidence type="ECO:0000256" key="1">
    <source>
        <dbReference type="ARBA" id="ARBA00007422"/>
    </source>
</evidence>
<dbReference type="CDD" id="cd00311">
    <property type="entry name" value="TIM"/>
    <property type="match status" value="1"/>
</dbReference>
<protein>
    <recommendedName>
        <fullName evidence="4">Triosephosphate isomerase</fullName>
        <ecNumber evidence="4">5.3.1.1</ecNumber>
    </recommendedName>
</protein>
<dbReference type="AlphaFoldDB" id="A0A642UQ55"/>
<evidence type="ECO:0000313" key="6">
    <source>
        <dbReference type="Proteomes" id="UP000761534"/>
    </source>
</evidence>
<keyword evidence="4" id="KW-0312">Gluconeogenesis</keyword>
<dbReference type="InterPro" id="IPR000652">
    <property type="entry name" value="Triosephosphate_isomerase"/>
</dbReference>
<dbReference type="SUPFAM" id="SSF51351">
    <property type="entry name" value="Triosephosphate isomerase (TIM)"/>
    <property type="match status" value="1"/>
</dbReference>
<dbReference type="UniPathway" id="UPA00109">
    <property type="reaction ID" value="UER00189"/>
</dbReference>
<evidence type="ECO:0000313" key="5">
    <source>
        <dbReference type="EMBL" id="KAA8902284.1"/>
    </source>
</evidence>
<dbReference type="PANTHER" id="PTHR21139">
    <property type="entry name" value="TRIOSEPHOSPHATE ISOMERASE"/>
    <property type="match status" value="1"/>
</dbReference>